<name>A0A6J6EVW3_9ZZZZ</name>
<dbReference type="GO" id="GO:0006355">
    <property type="term" value="P:regulation of DNA-templated transcription"/>
    <property type="evidence" value="ECO:0007669"/>
    <property type="project" value="InterPro"/>
</dbReference>
<proteinExistence type="predicted"/>
<dbReference type="InterPro" id="IPR036388">
    <property type="entry name" value="WH-like_DNA-bd_sf"/>
</dbReference>
<dbReference type="PANTHER" id="PTHR44688:SF16">
    <property type="entry name" value="DNA-BINDING TRANSCRIPTIONAL ACTIVATOR DEVR_DOSR"/>
    <property type="match status" value="1"/>
</dbReference>
<accession>A0A6J6EVW3</accession>
<sequence length="207" mass="22458">MTTEPDLIAYVSARPLLVDLLARELAGRRIATEVLSVAAVPDHRWVDGVLLVDLDRPGIPFAEVIAIARRPWRRRIGLFDVLDPGIAERAFTVGATVMVATDDPIGRICDRIVLPPDALASADIRGRPVDAVRRVGSLTARQREILELLAAGTGRQEIAARLSISTQTVDSHLRGLVRRLDASSTADAVRLWAVAFPAVRASALEHD</sequence>
<dbReference type="EMBL" id="CAEZSR010000148">
    <property type="protein sequence ID" value="CAB4580296.1"/>
    <property type="molecule type" value="Genomic_DNA"/>
</dbReference>
<dbReference type="SUPFAM" id="SSF46894">
    <property type="entry name" value="C-terminal effector domain of the bipartite response regulators"/>
    <property type="match status" value="1"/>
</dbReference>
<organism evidence="5">
    <name type="scientific">freshwater metagenome</name>
    <dbReference type="NCBI Taxonomy" id="449393"/>
    <lineage>
        <taxon>unclassified sequences</taxon>
        <taxon>metagenomes</taxon>
        <taxon>ecological metagenomes</taxon>
    </lineage>
</organism>
<reference evidence="5" key="1">
    <citation type="submission" date="2020-05" db="EMBL/GenBank/DDBJ databases">
        <authorList>
            <person name="Chiriac C."/>
            <person name="Salcher M."/>
            <person name="Ghai R."/>
            <person name="Kavagutti S V."/>
        </authorList>
    </citation>
    <scope>NUCLEOTIDE SEQUENCE</scope>
</reference>
<gene>
    <name evidence="5" type="ORF">UFOPK1493_03016</name>
</gene>
<evidence type="ECO:0000259" key="4">
    <source>
        <dbReference type="PROSITE" id="PS50043"/>
    </source>
</evidence>
<dbReference type="Gene3D" id="1.10.10.10">
    <property type="entry name" value="Winged helix-like DNA-binding domain superfamily/Winged helix DNA-binding domain"/>
    <property type="match status" value="1"/>
</dbReference>
<dbReference type="GO" id="GO:0003677">
    <property type="term" value="F:DNA binding"/>
    <property type="evidence" value="ECO:0007669"/>
    <property type="project" value="UniProtKB-KW"/>
</dbReference>
<dbReference type="SMART" id="SM00421">
    <property type="entry name" value="HTH_LUXR"/>
    <property type="match status" value="1"/>
</dbReference>
<keyword evidence="2" id="KW-0238">DNA-binding</keyword>
<dbReference type="InterPro" id="IPR000792">
    <property type="entry name" value="Tscrpt_reg_LuxR_C"/>
</dbReference>
<evidence type="ECO:0000313" key="5">
    <source>
        <dbReference type="EMBL" id="CAB4580296.1"/>
    </source>
</evidence>
<evidence type="ECO:0000256" key="2">
    <source>
        <dbReference type="ARBA" id="ARBA00023125"/>
    </source>
</evidence>
<dbReference type="PRINTS" id="PR00038">
    <property type="entry name" value="HTHLUXR"/>
</dbReference>
<dbReference type="CDD" id="cd06170">
    <property type="entry name" value="LuxR_C_like"/>
    <property type="match status" value="1"/>
</dbReference>
<keyword evidence="1" id="KW-0805">Transcription regulation</keyword>
<dbReference type="Pfam" id="PF00196">
    <property type="entry name" value="GerE"/>
    <property type="match status" value="1"/>
</dbReference>
<protein>
    <submittedName>
        <fullName evidence="5">Unannotated protein</fullName>
    </submittedName>
</protein>
<evidence type="ECO:0000256" key="1">
    <source>
        <dbReference type="ARBA" id="ARBA00023015"/>
    </source>
</evidence>
<dbReference type="InterPro" id="IPR016032">
    <property type="entry name" value="Sig_transdc_resp-reg_C-effctor"/>
</dbReference>
<dbReference type="PROSITE" id="PS50043">
    <property type="entry name" value="HTH_LUXR_2"/>
    <property type="match status" value="1"/>
</dbReference>
<feature type="domain" description="HTH luxR-type" evidence="4">
    <location>
        <begin position="131"/>
        <end position="196"/>
    </location>
</feature>
<keyword evidence="3" id="KW-0804">Transcription</keyword>
<dbReference type="PANTHER" id="PTHR44688">
    <property type="entry name" value="DNA-BINDING TRANSCRIPTIONAL ACTIVATOR DEVR_DOSR"/>
    <property type="match status" value="1"/>
</dbReference>
<evidence type="ECO:0000256" key="3">
    <source>
        <dbReference type="ARBA" id="ARBA00023163"/>
    </source>
</evidence>
<dbReference type="AlphaFoldDB" id="A0A6J6EVW3"/>